<organism evidence="1 2">
    <name type="scientific">Prorocentrum cordatum</name>
    <dbReference type="NCBI Taxonomy" id="2364126"/>
    <lineage>
        <taxon>Eukaryota</taxon>
        <taxon>Sar</taxon>
        <taxon>Alveolata</taxon>
        <taxon>Dinophyceae</taxon>
        <taxon>Prorocentrales</taxon>
        <taxon>Prorocentraceae</taxon>
        <taxon>Prorocentrum</taxon>
    </lineage>
</organism>
<dbReference type="SUPFAM" id="SSF51197">
    <property type="entry name" value="Clavaminate synthase-like"/>
    <property type="match status" value="1"/>
</dbReference>
<gene>
    <name evidence="1" type="ORF">PCOR1329_LOCUS32435</name>
</gene>
<accession>A0ABN9SU01</accession>
<evidence type="ECO:0008006" key="3">
    <source>
        <dbReference type="Google" id="ProtNLM"/>
    </source>
</evidence>
<sequence length="147" mass="16231">MPAGRVHIMAPEITVIVRLAPPWPPQERSRREGGEGGLRPSTVSVVFAALPIINLGDLFMRWTNERWLSTPHRVTCPALDDAALNVPRISMPYFQILNSDARVQCIESCMQEGEAAKYPPTTQGEDLMAHFKRWGRNAEPAPGAGDA</sequence>
<dbReference type="Gene3D" id="2.60.120.330">
    <property type="entry name" value="B-lactam Antibiotic, Isopenicillin N Synthase, Chain"/>
    <property type="match status" value="1"/>
</dbReference>
<evidence type="ECO:0000313" key="2">
    <source>
        <dbReference type="Proteomes" id="UP001189429"/>
    </source>
</evidence>
<reference evidence="1" key="1">
    <citation type="submission" date="2023-10" db="EMBL/GenBank/DDBJ databases">
        <authorList>
            <person name="Chen Y."/>
            <person name="Shah S."/>
            <person name="Dougan E. K."/>
            <person name="Thang M."/>
            <person name="Chan C."/>
        </authorList>
    </citation>
    <scope>NUCLEOTIDE SEQUENCE [LARGE SCALE GENOMIC DNA]</scope>
</reference>
<evidence type="ECO:0000313" key="1">
    <source>
        <dbReference type="EMBL" id="CAK0835706.1"/>
    </source>
</evidence>
<keyword evidence="2" id="KW-1185">Reference proteome</keyword>
<dbReference type="Proteomes" id="UP001189429">
    <property type="component" value="Unassembled WGS sequence"/>
</dbReference>
<comment type="caution">
    <text evidence="1">The sequence shown here is derived from an EMBL/GenBank/DDBJ whole genome shotgun (WGS) entry which is preliminary data.</text>
</comment>
<proteinExistence type="predicted"/>
<dbReference type="InterPro" id="IPR027443">
    <property type="entry name" value="IPNS-like_sf"/>
</dbReference>
<dbReference type="EMBL" id="CAUYUJ010013158">
    <property type="protein sequence ID" value="CAK0835706.1"/>
    <property type="molecule type" value="Genomic_DNA"/>
</dbReference>
<protein>
    <recommendedName>
        <fullName evidence="3">Isopenicillin N synthase-like Fe(2+) 2OG dioxygenase domain-containing protein</fullName>
    </recommendedName>
</protein>
<name>A0ABN9SU01_9DINO</name>